<comment type="caution">
    <text evidence="1">The sequence shown here is derived from an EMBL/GenBank/DDBJ whole genome shotgun (WGS) entry which is preliminary data.</text>
</comment>
<dbReference type="EMBL" id="SRLC01000001">
    <property type="protein sequence ID" value="TGE24194.1"/>
    <property type="molecule type" value="Genomic_DNA"/>
</dbReference>
<evidence type="ECO:0008006" key="3">
    <source>
        <dbReference type="Google" id="ProtNLM"/>
    </source>
</evidence>
<dbReference type="Proteomes" id="UP000297549">
    <property type="component" value="Unassembled WGS sequence"/>
</dbReference>
<sequence>MKKLARWLLGVGVGLGVCPEAAAQTRPGEQAQVYTVTNGGEGVHFEIPQVRLSNAAVARRINRQLLRLVTDYSSAVDSTASPRRQLTQLARECCYDEESRVWLAAGSGLTGMTYEVLLNQNYLLSFQFQRSDQGLEQPGTSHLTFDLRTGRLLTLAELVADSPAQLERRLGYAISRRLRDELADVVATYGDSALITEVAQLYGITEWNTTPQRGLHLDTSPGANAGAEEAKVYPTEFALRPDALLLFYSIGMARLKFEFLPDETYVFPFARLRPRAILRPLLQARPVEKKAASKSK</sequence>
<dbReference type="AlphaFoldDB" id="A0A4Z0Q3N2"/>
<protein>
    <recommendedName>
        <fullName evidence="3">DUF4163 domain-containing protein</fullName>
    </recommendedName>
</protein>
<proteinExistence type="predicted"/>
<reference evidence="1 2" key="1">
    <citation type="submission" date="2019-04" db="EMBL/GenBank/DDBJ databases">
        <authorList>
            <person name="Feng G."/>
            <person name="Zhang J."/>
            <person name="Zhu H."/>
        </authorList>
    </citation>
    <scope>NUCLEOTIDE SEQUENCE [LARGE SCALE GENOMIC DNA]</scope>
    <source>
        <strain evidence="1 2">JCM 31653</strain>
    </source>
</reference>
<evidence type="ECO:0000313" key="2">
    <source>
        <dbReference type="Proteomes" id="UP000297549"/>
    </source>
</evidence>
<organism evidence="1 2">
    <name type="scientific">Hymenobacter aquaticus</name>
    <dbReference type="NCBI Taxonomy" id="1867101"/>
    <lineage>
        <taxon>Bacteria</taxon>
        <taxon>Pseudomonadati</taxon>
        <taxon>Bacteroidota</taxon>
        <taxon>Cytophagia</taxon>
        <taxon>Cytophagales</taxon>
        <taxon>Hymenobacteraceae</taxon>
        <taxon>Hymenobacter</taxon>
    </lineage>
</organism>
<dbReference type="RefSeq" id="WP_135461529.1">
    <property type="nucleotide sequence ID" value="NZ_SRLC01000001.1"/>
</dbReference>
<keyword evidence="2" id="KW-1185">Reference proteome</keyword>
<gene>
    <name evidence="1" type="ORF">E5K00_02985</name>
</gene>
<evidence type="ECO:0000313" key="1">
    <source>
        <dbReference type="EMBL" id="TGE24194.1"/>
    </source>
</evidence>
<name>A0A4Z0Q3N2_9BACT</name>
<accession>A0A4Z0Q3N2</accession>
<dbReference type="OrthoDB" id="881574at2"/>